<comment type="caution">
    <text evidence="2">The sequence shown here is derived from an EMBL/GenBank/DDBJ whole genome shotgun (WGS) entry which is preliminary data.</text>
</comment>
<name>A0A369K0J3_HYPMA</name>
<proteinExistence type="predicted"/>
<feature type="compositionally biased region" description="Low complexity" evidence="1">
    <location>
        <begin position="203"/>
        <end position="236"/>
    </location>
</feature>
<feature type="region of interest" description="Disordered" evidence="1">
    <location>
        <begin position="425"/>
        <end position="453"/>
    </location>
</feature>
<feature type="region of interest" description="Disordered" evidence="1">
    <location>
        <begin position="196"/>
        <end position="347"/>
    </location>
</feature>
<feature type="compositionally biased region" description="Basic residues" evidence="1">
    <location>
        <begin position="428"/>
        <end position="437"/>
    </location>
</feature>
<reference evidence="2" key="1">
    <citation type="submission" date="2018-04" db="EMBL/GenBank/DDBJ databases">
        <title>Whole genome sequencing of Hypsizygus marmoreus.</title>
        <authorList>
            <person name="Choi I.-G."/>
            <person name="Min B."/>
            <person name="Kim J.-G."/>
            <person name="Kim S."/>
            <person name="Oh Y.-L."/>
            <person name="Kong W.-S."/>
            <person name="Park H."/>
            <person name="Jeong J."/>
            <person name="Song E.-S."/>
        </authorList>
    </citation>
    <scope>NUCLEOTIDE SEQUENCE [LARGE SCALE GENOMIC DNA]</scope>
    <source>
        <strain evidence="2">51987-8</strain>
    </source>
</reference>
<evidence type="ECO:0000313" key="2">
    <source>
        <dbReference type="EMBL" id="RDB28129.1"/>
    </source>
</evidence>
<feature type="region of interest" description="Disordered" evidence="1">
    <location>
        <begin position="368"/>
        <end position="394"/>
    </location>
</feature>
<dbReference type="AlphaFoldDB" id="A0A369K0J3"/>
<dbReference type="Proteomes" id="UP000076154">
    <property type="component" value="Unassembled WGS sequence"/>
</dbReference>
<dbReference type="STRING" id="39966.A0A369K0J3"/>
<evidence type="ECO:0000313" key="3">
    <source>
        <dbReference type="Proteomes" id="UP000076154"/>
    </source>
</evidence>
<protein>
    <submittedName>
        <fullName evidence="2">Uncharacterized protein</fullName>
    </submittedName>
</protein>
<dbReference type="OrthoDB" id="2821498at2759"/>
<keyword evidence="3" id="KW-1185">Reference proteome</keyword>
<feature type="compositionally biased region" description="Low complexity" evidence="1">
    <location>
        <begin position="244"/>
        <end position="340"/>
    </location>
</feature>
<feature type="compositionally biased region" description="Low complexity" evidence="1">
    <location>
        <begin position="380"/>
        <end position="391"/>
    </location>
</feature>
<dbReference type="EMBL" id="LUEZ02000012">
    <property type="protein sequence ID" value="RDB28129.1"/>
    <property type="molecule type" value="Genomic_DNA"/>
</dbReference>
<accession>A0A369K0J3</accession>
<evidence type="ECO:0000256" key="1">
    <source>
        <dbReference type="SAM" id="MobiDB-lite"/>
    </source>
</evidence>
<gene>
    <name evidence="2" type="ORF">Hypma_001409</name>
</gene>
<organism evidence="2 3">
    <name type="scientific">Hypsizygus marmoreus</name>
    <name type="common">White beech mushroom</name>
    <name type="synonym">Agaricus marmoreus</name>
    <dbReference type="NCBI Taxonomy" id="39966"/>
    <lineage>
        <taxon>Eukaryota</taxon>
        <taxon>Fungi</taxon>
        <taxon>Dikarya</taxon>
        <taxon>Basidiomycota</taxon>
        <taxon>Agaricomycotina</taxon>
        <taxon>Agaricomycetes</taxon>
        <taxon>Agaricomycetidae</taxon>
        <taxon>Agaricales</taxon>
        <taxon>Tricholomatineae</taxon>
        <taxon>Lyophyllaceae</taxon>
        <taxon>Hypsizygus</taxon>
    </lineage>
</organism>
<dbReference type="InParanoid" id="A0A369K0J3"/>
<sequence>MHWIESRLTTVVDSEGGGDRCEEGSTGPSVDEALRKVNEVMSAAARGANEEIAELRQNTIDLVECSREYLPEEVLTVIIQQMNIADMKLQFERDLNSPSGMTIYVPCARNFKQLCSGVQYSHSDSIVSIGNSFASAGTIKTTATQPTECTSVDFVPPRIISPSNTAVSDIKCGNRVSSKDYTCSLSASPNTAASDIKCATGFPPRTTPAASAPPQTQQPATSSAATGFPPATTPAASAPPPTQQPASSSAATGFPPATTSHTSTPPQPQQSATSSAATGFPPATTPAASAPPQNTQPASSSAATGFPPATTSAASAPPQTQQPASSGVPAPAPVSSTPHAGAPTGFQHTKSQRFNVLWTQGATIGLVPLQPTPAPVQKATETSGGDTSTESNPGLMFNPNDPQSMETMKLFIGEALRQIGATEVTSSKIRRKSKSPRKAMAESMKEQQAQISDKADKAWRAMIRRAWKETFGIDTDADFTTYQPADGKAVAEYEEEGEGPGDSNVLDFTKSWERSRWNKTILRRIYDRIVATRKADGGWNLPDVSEEYLMSVLYGKLKRGREAWSTVQPRFQSQVGAMETPQEMIARVGAASAIRLQYVASQARRKRKHERRVVTVEKVISIKVYDKAPDVATWEYFRDTLQKLTWEGMSSEEEGTKKVGGTTLSVFWVKLCIWRAPDIAGYLQYIDKASDEPAIRGTRGGKMAARFPSEQHGASPAPTGLPRKMYNPEWLEGEEKTRPGWVIDKLRVSKEAFELLSHVSRL</sequence>